<dbReference type="InterPro" id="IPR018524">
    <property type="entry name" value="DNA/RNA_endonuclease_AS"/>
</dbReference>
<comment type="caution">
    <text evidence="15">The sequence shown here is derived from an EMBL/GenBank/DDBJ whole genome shotgun (WGS) entry which is preliminary data.</text>
</comment>
<evidence type="ECO:0000256" key="4">
    <source>
        <dbReference type="ARBA" id="ARBA00022723"/>
    </source>
</evidence>
<evidence type="ECO:0000259" key="14">
    <source>
        <dbReference type="SMART" id="SM00892"/>
    </source>
</evidence>
<dbReference type="Pfam" id="PF01223">
    <property type="entry name" value="Endonuclease_NS"/>
    <property type="match status" value="1"/>
</dbReference>
<dbReference type="PROSITE" id="PS01070">
    <property type="entry name" value="NUCLEASE_NON_SPEC"/>
    <property type="match status" value="1"/>
</dbReference>
<keyword evidence="12" id="KW-0812">Transmembrane</keyword>
<protein>
    <recommendedName>
        <fullName evidence="10">Endonuclease</fullName>
        <ecNumber evidence="10">3.1.30.-</ecNumber>
    </recommendedName>
</protein>
<dbReference type="RefSeq" id="WP_184659728.1">
    <property type="nucleotide sequence ID" value="NZ_CP031518.1"/>
</dbReference>
<dbReference type="EMBL" id="JACHFQ010000005">
    <property type="protein sequence ID" value="MBB5226456.1"/>
    <property type="molecule type" value="Genomic_DNA"/>
</dbReference>
<feature type="domain" description="DNA/RNA non-specific endonuclease/pyrophosphatase/phosphodiesterase" evidence="14">
    <location>
        <begin position="118"/>
        <end position="326"/>
    </location>
</feature>
<dbReference type="SMART" id="SM00892">
    <property type="entry name" value="Endonuclease_NS"/>
    <property type="match status" value="1"/>
</dbReference>
<dbReference type="GO" id="GO:0046872">
    <property type="term" value="F:metal ion binding"/>
    <property type="evidence" value="ECO:0007669"/>
    <property type="project" value="UniProtKB-KW"/>
</dbReference>
<dbReference type="PANTHER" id="PTHR13966">
    <property type="entry name" value="ENDONUCLEASE RELATED"/>
    <property type="match status" value="1"/>
</dbReference>
<comment type="similarity">
    <text evidence="2 10">Belongs to the DNA/RNA non-specific endonuclease family.</text>
</comment>
<evidence type="ECO:0000256" key="11">
    <source>
        <dbReference type="SAM" id="MobiDB-lite"/>
    </source>
</evidence>
<name>A0A7W8LME7_9SPIR</name>
<dbReference type="SUPFAM" id="SSF54060">
    <property type="entry name" value="His-Me finger endonucleases"/>
    <property type="match status" value="1"/>
</dbReference>
<keyword evidence="4 9" id="KW-0479">Metal-binding</keyword>
<feature type="compositionally biased region" description="Basic and acidic residues" evidence="11">
    <location>
        <begin position="70"/>
        <end position="81"/>
    </location>
</feature>
<accession>A0A7W8LME7</accession>
<dbReference type="GO" id="GO:0004519">
    <property type="term" value="F:endonuclease activity"/>
    <property type="evidence" value="ECO:0007669"/>
    <property type="project" value="UniProtKB-UniRule"/>
</dbReference>
<dbReference type="InterPro" id="IPR020821">
    <property type="entry name" value="ENPP1-3/EXOG-like_nuc-like"/>
</dbReference>
<keyword evidence="5 10" id="KW-0255">Endonuclease</keyword>
<dbReference type="GO" id="GO:0016787">
    <property type="term" value="F:hydrolase activity"/>
    <property type="evidence" value="ECO:0007669"/>
    <property type="project" value="UniProtKB-KW"/>
</dbReference>
<evidence type="ECO:0000256" key="7">
    <source>
        <dbReference type="ARBA" id="ARBA00022842"/>
    </source>
</evidence>
<dbReference type="Proteomes" id="UP000518887">
    <property type="component" value="Unassembled WGS sequence"/>
</dbReference>
<keyword evidence="6 10" id="KW-0378">Hydrolase</keyword>
<dbReference type="InterPro" id="IPR044929">
    <property type="entry name" value="DNA/RNA_non-sp_Endonuclease_sf"/>
</dbReference>
<evidence type="ECO:0000313" key="15">
    <source>
        <dbReference type="EMBL" id="MBB5226456.1"/>
    </source>
</evidence>
<evidence type="ECO:0000256" key="10">
    <source>
        <dbReference type="RuleBase" id="RU366055"/>
    </source>
</evidence>
<feature type="transmembrane region" description="Helical" evidence="12">
    <location>
        <begin position="16"/>
        <end position="35"/>
    </location>
</feature>
<evidence type="ECO:0000256" key="12">
    <source>
        <dbReference type="SAM" id="Phobius"/>
    </source>
</evidence>
<organism evidence="15 16">
    <name type="scientific">Treponema ruminis</name>
    <dbReference type="NCBI Taxonomy" id="744515"/>
    <lineage>
        <taxon>Bacteria</taxon>
        <taxon>Pseudomonadati</taxon>
        <taxon>Spirochaetota</taxon>
        <taxon>Spirochaetia</taxon>
        <taxon>Spirochaetales</taxon>
        <taxon>Treponemataceae</taxon>
        <taxon>Treponema</taxon>
    </lineage>
</organism>
<evidence type="ECO:0000313" key="16">
    <source>
        <dbReference type="Proteomes" id="UP000518887"/>
    </source>
</evidence>
<feature type="domain" description="ENPP1-3/EXOG-like endonuclease/phosphodiesterase" evidence="13">
    <location>
        <begin position="119"/>
        <end position="326"/>
    </location>
</feature>
<dbReference type="Gene3D" id="3.40.570.10">
    <property type="entry name" value="Extracellular Endonuclease, subunit A"/>
    <property type="match status" value="1"/>
</dbReference>
<reference evidence="15 16" key="1">
    <citation type="submission" date="2020-08" db="EMBL/GenBank/DDBJ databases">
        <title>Genomic Encyclopedia of Type Strains, Phase IV (KMG-IV): sequencing the most valuable type-strain genomes for metagenomic binning, comparative biology and taxonomic classification.</title>
        <authorList>
            <person name="Goeker M."/>
        </authorList>
    </citation>
    <scope>NUCLEOTIDE SEQUENCE [LARGE SCALE GENOMIC DNA]</scope>
    <source>
        <strain evidence="15 16">DSM 103462</strain>
    </source>
</reference>
<dbReference type="CDD" id="cd00091">
    <property type="entry name" value="NUC"/>
    <property type="match status" value="1"/>
</dbReference>
<keyword evidence="12" id="KW-1133">Transmembrane helix</keyword>
<sequence length="337" mass="38357">MSKKRKNKRKINQKSYCILFILALIFFAALTVWHYKNDPKFRSEADETVALVTEKAEEAISETKQLIEEKISEKSSEEKKSPAPKKSAPAKKLVALPEKLEIPVCTGKGAKTDHEIRKFENYTLCYRESYEQAEWSAYCLTEDELVKNAKRSDDFRADPEITTGSATPADYKKSGYDRGHLSPAADFAFSEKAMSETFYMSNMSPQKGSLNRGLWKDLESQVRLWAANFGRVYVVSGPVLEKPASEYKTIGENQVVVPEFYYKVILAPLYADENDKASPEDAQSVLAMAYIFPNEKCEGSLDDYQVTVDEVESRTGLDFFSMLEDKVENEIERQIKR</sequence>
<dbReference type="InterPro" id="IPR040255">
    <property type="entry name" value="Non-specific_endonuclease"/>
</dbReference>
<dbReference type="SMART" id="SM00477">
    <property type="entry name" value="NUC"/>
    <property type="match status" value="1"/>
</dbReference>
<dbReference type="InterPro" id="IPR044925">
    <property type="entry name" value="His-Me_finger_sf"/>
</dbReference>
<gene>
    <name evidence="15" type="ORF">HNP76_001829</name>
</gene>
<comment type="cofactor">
    <cofactor evidence="1 10">
        <name>Mg(2+)</name>
        <dbReference type="ChEBI" id="CHEBI:18420"/>
    </cofactor>
</comment>
<keyword evidence="16" id="KW-1185">Reference proteome</keyword>
<feature type="region of interest" description="Disordered" evidence="11">
    <location>
        <begin position="70"/>
        <end position="89"/>
    </location>
</feature>
<evidence type="ECO:0000259" key="13">
    <source>
        <dbReference type="SMART" id="SM00477"/>
    </source>
</evidence>
<dbReference type="AlphaFoldDB" id="A0A7W8LME7"/>
<evidence type="ECO:0000256" key="8">
    <source>
        <dbReference type="PIRSR" id="PIRSR640255-1"/>
    </source>
</evidence>
<evidence type="ECO:0000256" key="5">
    <source>
        <dbReference type="ARBA" id="ARBA00022759"/>
    </source>
</evidence>
<evidence type="ECO:0000256" key="6">
    <source>
        <dbReference type="ARBA" id="ARBA00022801"/>
    </source>
</evidence>
<evidence type="ECO:0000256" key="2">
    <source>
        <dbReference type="ARBA" id="ARBA00010052"/>
    </source>
</evidence>
<evidence type="ECO:0000256" key="1">
    <source>
        <dbReference type="ARBA" id="ARBA00001946"/>
    </source>
</evidence>
<dbReference type="GO" id="GO:0003676">
    <property type="term" value="F:nucleic acid binding"/>
    <property type="evidence" value="ECO:0007669"/>
    <property type="project" value="InterPro"/>
</dbReference>
<keyword evidence="7" id="KW-0460">Magnesium</keyword>
<keyword evidence="3 10" id="KW-0540">Nuclease</keyword>
<evidence type="ECO:0000256" key="3">
    <source>
        <dbReference type="ARBA" id="ARBA00022722"/>
    </source>
</evidence>
<feature type="binding site" evidence="9">
    <location>
        <position position="211"/>
    </location>
    <ligand>
        <name>Mg(2+)</name>
        <dbReference type="ChEBI" id="CHEBI:18420"/>
        <note>catalytic</note>
    </ligand>
</feature>
<dbReference type="PANTHER" id="PTHR13966:SF5">
    <property type="entry name" value="ENDONUCLEASE G, MITOCHONDRIAL"/>
    <property type="match status" value="1"/>
</dbReference>
<feature type="active site" description="Proton acceptor" evidence="8">
    <location>
        <position position="180"/>
    </location>
</feature>
<dbReference type="EC" id="3.1.30.-" evidence="10"/>
<proteinExistence type="inferred from homology"/>
<dbReference type="InterPro" id="IPR001604">
    <property type="entry name" value="Endo_G_ENPP1-like_dom"/>
</dbReference>
<keyword evidence="12" id="KW-0472">Membrane</keyword>
<evidence type="ECO:0000256" key="9">
    <source>
        <dbReference type="PIRSR" id="PIRSR640255-2"/>
    </source>
</evidence>